<dbReference type="InterPro" id="IPR038648">
    <property type="entry name" value="PHR_sf"/>
</dbReference>
<dbReference type="AlphaFoldDB" id="A0A158QT97"/>
<gene>
    <name evidence="3" type="ORF">MCOS_LOCUS2410</name>
</gene>
<feature type="compositionally biased region" description="Basic and acidic residues" evidence="1">
    <location>
        <begin position="1"/>
        <end position="13"/>
    </location>
</feature>
<feature type="compositionally biased region" description="Low complexity" evidence="1">
    <location>
        <begin position="356"/>
        <end position="370"/>
    </location>
</feature>
<feature type="compositionally biased region" description="Polar residues" evidence="1">
    <location>
        <begin position="409"/>
        <end position="423"/>
    </location>
</feature>
<feature type="region of interest" description="Disordered" evidence="1">
    <location>
        <begin position="773"/>
        <end position="864"/>
    </location>
</feature>
<dbReference type="PROSITE" id="PS50097">
    <property type="entry name" value="BTB"/>
    <property type="match status" value="1"/>
</dbReference>
<feature type="compositionally biased region" description="Polar residues" evidence="1">
    <location>
        <begin position="31"/>
        <end position="45"/>
    </location>
</feature>
<proteinExistence type="predicted"/>
<evidence type="ECO:0000259" key="2">
    <source>
        <dbReference type="PROSITE" id="PS50097"/>
    </source>
</evidence>
<reference evidence="5" key="2">
    <citation type="submission" date="2019-11" db="UniProtKB">
        <authorList>
            <consortium name="WormBaseParasite"/>
        </authorList>
    </citation>
    <scope>IDENTIFICATION</scope>
</reference>
<feature type="compositionally biased region" description="Basic and acidic residues" evidence="1">
    <location>
        <begin position="680"/>
        <end position="691"/>
    </location>
</feature>
<dbReference type="InterPro" id="IPR000210">
    <property type="entry name" value="BTB/POZ_dom"/>
</dbReference>
<evidence type="ECO:0000313" key="3">
    <source>
        <dbReference type="EMBL" id="VDD76407.1"/>
    </source>
</evidence>
<dbReference type="EMBL" id="UXSR01000388">
    <property type="protein sequence ID" value="VDD76407.1"/>
    <property type="molecule type" value="Genomic_DNA"/>
</dbReference>
<feature type="compositionally biased region" description="Polar residues" evidence="1">
    <location>
        <begin position="284"/>
        <end position="293"/>
    </location>
</feature>
<feature type="region of interest" description="Disordered" evidence="1">
    <location>
        <begin position="258"/>
        <end position="334"/>
    </location>
</feature>
<dbReference type="Proteomes" id="UP000267029">
    <property type="component" value="Unassembled WGS sequence"/>
</dbReference>
<feature type="compositionally biased region" description="Low complexity" evidence="1">
    <location>
        <begin position="840"/>
        <end position="855"/>
    </location>
</feature>
<keyword evidence="4" id="KW-1185">Reference proteome</keyword>
<name>A0A158QT97_MESCO</name>
<dbReference type="Pfam" id="PF07707">
    <property type="entry name" value="BACK"/>
    <property type="match status" value="1"/>
</dbReference>
<feature type="compositionally biased region" description="Polar residues" evidence="1">
    <location>
        <begin position="809"/>
        <end position="820"/>
    </location>
</feature>
<dbReference type="InterPro" id="IPR011705">
    <property type="entry name" value="BACK"/>
</dbReference>
<dbReference type="Gene3D" id="3.30.710.10">
    <property type="entry name" value="Potassium Channel Kv1.1, Chain A"/>
    <property type="match status" value="1"/>
</dbReference>
<dbReference type="WBParaSite" id="MCU_008534-RA">
    <property type="protein sequence ID" value="MCU_008534-RA"/>
    <property type="gene ID" value="MCU_008534"/>
</dbReference>
<dbReference type="GO" id="GO:0005829">
    <property type="term" value="C:cytosol"/>
    <property type="evidence" value="ECO:0007669"/>
    <property type="project" value="TreeGrafter"/>
</dbReference>
<feature type="region of interest" description="Disordered" evidence="1">
    <location>
        <begin position="679"/>
        <end position="708"/>
    </location>
</feature>
<feature type="region of interest" description="Disordered" evidence="1">
    <location>
        <begin position="1"/>
        <end position="51"/>
    </location>
</feature>
<feature type="compositionally biased region" description="Low complexity" evidence="1">
    <location>
        <begin position="773"/>
        <end position="792"/>
    </location>
</feature>
<dbReference type="SUPFAM" id="SSF54695">
    <property type="entry name" value="POZ domain"/>
    <property type="match status" value="1"/>
</dbReference>
<dbReference type="InterPro" id="IPR011333">
    <property type="entry name" value="SKP1/BTB/POZ_sf"/>
</dbReference>
<dbReference type="SMART" id="SM00225">
    <property type="entry name" value="BTB"/>
    <property type="match status" value="1"/>
</dbReference>
<dbReference type="Gene3D" id="2.60.120.820">
    <property type="entry name" value="PHR domain"/>
    <property type="match status" value="1"/>
</dbReference>
<dbReference type="OrthoDB" id="636773at2759"/>
<evidence type="ECO:0000313" key="5">
    <source>
        <dbReference type="WBParaSite" id="MCU_008534-RA"/>
    </source>
</evidence>
<dbReference type="STRING" id="53468.A0A158QT97"/>
<dbReference type="SMART" id="SM00875">
    <property type="entry name" value="BACK"/>
    <property type="match status" value="1"/>
</dbReference>
<dbReference type="PANTHER" id="PTHR45774:SF4">
    <property type="entry name" value="AXUNDEAD, ISOFORM F"/>
    <property type="match status" value="1"/>
</dbReference>
<evidence type="ECO:0000313" key="4">
    <source>
        <dbReference type="Proteomes" id="UP000267029"/>
    </source>
</evidence>
<feature type="compositionally biased region" description="Polar residues" evidence="1">
    <location>
        <begin position="310"/>
        <end position="332"/>
    </location>
</feature>
<dbReference type="GO" id="GO:0022008">
    <property type="term" value="P:neurogenesis"/>
    <property type="evidence" value="ECO:0007669"/>
    <property type="project" value="TreeGrafter"/>
</dbReference>
<dbReference type="PANTHER" id="PTHR45774">
    <property type="entry name" value="BTB/POZ DOMAIN-CONTAINING"/>
    <property type="match status" value="1"/>
</dbReference>
<evidence type="ECO:0000256" key="1">
    <source>
        <dbReference type="SAM" id="MobiDB-lite"/>
    </source>
</evidence>
<reference evidence="3 4" key="1">
    <citation type="submission" date="2018-10" db="EMBL/GenBank/DDBJ databases">
        <authorList>
            <consortium name="Pathogen Informatics"/>
        </authorList>
    </citation>
    <scope>NUCLEOTIDE SEQUENCE [LARGE SCALE GENOMIC DNA]</scope>
</reference>
<feature type="region of interest" description="Disordered" evidence="1">
    <location>
        <begin position="349"/>
        <end position="370"/>
    </location>
</feature>
<feature type="domain" description="BTB" evidence="2">
    <location>
        <begin position="423"/>
        <end position="507"/>
    </location>
</feature>
<dbReference type="Pfam" id="PF00651">
    <property type="entry name" value="BTB"/>
    <property type="match status" value="1"/>
</dbReference>
<sequence>MAEDSALRSRSQTDGELDDNIVLRNDFETDFSGTDRASSSETGQSPPDEETTILRPIFLNISSSLVNSNRGAASSTIRLGVDGSNPTEALLSGTTIDASSDVYATLEDFEEEADDEPMFLTTQPWVSVDLPDSIYSSALPLTRGGRSRPLWHLLQSRGGRSPQESGRRFHVPGIEDTRRLSSRTRIEEEAEAVVVDDGYQELISDMNTGANSSEPEEFDNTFQAVDWRSSCKGIQDRLQNVLNSERFADVYFYIGGGNESRTDGGITRSASVLSSKPPVGPTPRRSTSSAVRKQNSEQQRRITSAIARASGNTSRRQASPSGYQSPEENSTAAEKAKKLTEMLLALRTTDPGSDCSATSSTTTTPLSSSPSDFPYLAEMTNTAIMCQLSDISDIDMLPSERGPTGDPQLKQNVQPPSPDSSVTATTLHAESDVKRFGVHRLVLATASPVFEAMFFGAFAEGTKDVKGQKMLPSTSAEVQEIHVTDVTAEAFQQCLRYIYYDNMTLTDSVEELYDILYAAKKYLLTPLATACTNRLVKLMAPQNVLLQLNRCSAMDEEDLIGVCWHTIDVLTPDVLISDHFPELERNTLLKLISRESLYCEEWEIFEALMRWCKLECARKGSNPSPNNVATMMREFLPHIRFTTMSLEDFIFHVSKSNILSLEVQHNILLQIATKMFTKNETSKETTDSSEKEEVEFLESNGSSPKRRGPLLHKCRRFLQSITPPSKEAYWSDAECIIFQVSKPVFLAGVGVFGPMNKDTHLKVKIDLKQCTLSQSKTSSGSGTTFRSTGVSTLSSSGHRHNHGQRHVGIQSQSHLRTNGDGSRRRGHGSSGRTLSDGRTRSSNSPSASTPTTSRTLFKSAKTRSGTLSSVEITLNCNSPTNRIIEARFPRPVKLSPDKHYMITVKPEDGRSTRCYLGATASRSEVLTRTLIPRPDDKAPQGESVARASPRHGRVKFTFAYNEKHAGFLSEAFHVPELLFFPAS</sequence>
<organism evidence="5">
    <name type="scientific">Mesocestoides corti</name>
    <name type="common">Flatworm</name>
    <dbReference type="NCBI Taxonomy" id="53468"/>
    <lineage>
        <taxon>Eukaryota</taxon>
        <taxon>Metazoa</taxon>
        <taxon>Spiralia</taxon>
        <taxon>Lophotrochozoa</taxon>
        <taxon>Platyhelminthes</taxon>
        <taxon>Cestoda</taxon>
        <taxon>Eucestoda</taxon>
        <taxon>Cyclophyllidea</taxon>
        <taxon>Mesocestoididae</taxon>
        <taxon>Mesocestoides</taxon>
    </lineage>
</organism>
<dbReference type="Gene3D" id="1.25.40.420">
    <property type="match status" value="1"/>
</dbReference>
<feature type="region of interest" description="Disordered" evidence="1">
    <location>
        <begin position="395"/>
        <end position="423"/>
    </location>
</feature>
<protein>
    <submittedName>
        <fullName evidence="5">BTB domain-containing protein</fullName>
    </submittedName>
</protein>
<accession>A0A158QT97</accession>